<name>A0AAV4TAL2_9ARAC</name>
<dbReference type="Proteomes" id="UP001054837">
    <property type="component" value="Unassembled WGS sequence"/>
</dbReference>
<dbReference type="AlphaFoldDB" id="A0AAV4TAL2"/>
<keyword evidence="2" id="KW-1185">Reference proteome</keyword>
<proteinExistence type="predicted"/>
<reference evidence="1 2" key="1">
    <citation type="submission" date="2021-06" db="EMBL/GenBank/DDBJ databases">
        <title>Caerostris darwini draft genome.</title>
        <authorList>
            <person name="Kono N."/>
            <person name="Arakawa K."/>
        </authorList>
    </citation>
    <scope>NUCLEOTIDE SEQUENCE [LARGE SCALE GENOMIC DNA]</scope>
</reference>
<sequence>MSGKVPDKGPTTSRDMIKKCVDMKKKIDSYSYSRKKFPDGFLFRFPRLSLVVSFFGALRSGNPQIYLYALASISSRRNEMKVFPLDEM</sequence>
<dbReference type="EMBL" id="BPLQ01009319">
    <property type="protein sequence ID" value="GIY43234.1"/>
    <property type="molecule type" value="Genomic_DNA"/>
</dbReference>
<protein>
    <submittedName>
        <fullName evidence="1">Uncharacterized protein</fullName>
    </submittedName>
</protein>
<evidence type="ECO:0000313" key="1">
    <source>
        <dbReference type="EMBL" id="GIY43234.1"/>
    </source>
</evidence>
<accession>A0AAV4TAL2</accession>
<evidence type="ECO:0000313" key="2">
    <source>
        <dbReference type="Proteomes" id="UP001054837"/>
    </source>
</evidence>
<comment type="caution">
    <text evidence="1">The sequence shown here is derived from an EMBL/GenBank/DDBJ whole genome shotgun (WGS) entry which is preliminary data.</text>
</comment>
<gene>
    <name evidence="1" type="ORF">CDAR_257421</name>
</gene>
<organism evidence="1 2">
    <name type="scientific">Caerostris darwini</name>
    <dbReference type="NCBI Taxonomy" id="1538125"/>
    <lineage>
        <taxon>Eukaryota</taxon>
        <taxon>Metazoa</taxon>
        <taxon>Ecdysozoa</taxon>
        <taxon>Arthropoda</taxon>
        <taxon>Chelicerata</taxon>
        <taxon>Arachnida</taxon>
        <taxon>Araneae</taxon>
        <taxon>Araneomorphae</taxon>
        <taxon>Entelegynae</taxon>
        <taxon>Araneoidea</taxon>
        <taxon>Araneidae</taxon>
        <taxon>Caerostris</taxon>
    </lineage>
</organism>